<dbReference type="GO" id="GO:0005789">
    <property type="term" value="C:endoplasmic reticulum membrane"/>
    <property type="evidence" value="ECO:0007669"/>
    <property type="project" value="UniProtKB-SubCell"/>
</dbReference>
<evidence type="ECO:0000259" key="14">
    <source>
        <dbReference type="Pfam" id="PF07731"/>
    </source>
</evidence>
<dbReference type="GO" id="GO:0016036">
    <property type="term" value="P:cellular response to phosphate starvation"/>
    <property type="evidence" value="ECO:0007669"/>
    <property type="project" value="InterPro"/>
</dbReference>
<reference evidence="15" key="3">
    <citation type="submission" date="2018-05" db="EMBL/GenBank/DDBJ databases">
        <title>OgluRS3 (Oryza glumaepatula Reference Sequence Version 3).</title>
        <authorList>
            <person name="Zhang J."/>
            <person name="Kudrna D."/>
            <person name="Lee S."/>
            <person name="Talag J."/>
            <person name="Welchert J."/>
            <person name="Wing R.A."/>
        </authorList>
    </citation>
    <scope>NUCLEOTIDE SEQUENCE [LARGE SCALE GENOMIC DNA]</scope>
</reference>
<feature type="domain" description="Plastocyanin-like" evidence="14">
    <location>
        <begin position="681"/>
        <end position="827"/>
    </location>
</feature>
<evidence type="ECO:0000256" key="6">
    <source>
        <dbReference type="ARBA" id="ARBA00022824"/>
    </source>
</evidence>
<evidence type="ECO:0000313" key="16">
    <source>
        <dbReference type="Proteomes" id="UP000026961"/>
    </source>
</evidence>
<evidence type="ECO:0000256" key="12">
    <source>
        <dbReference type="SAM" id="MobiDB-lite"/>
    </source>
</evidence>
<evidence type="ECO:0008006" key="17">
    <source>
        <dbReference type="Google" id="ProtNLM"/>
    </source>
</evidence>
<dbReference type="STRING" id="40148.A0A0D9Y2Q1"/>
<evidence type="ECO:0000256" key="9">
    <source>
        <dbReference type="ARBA" id="ARBA00023136"/>
    </source>
</evidence>
<evidence type="ECO:0000256" key="5">
    <source>
        <dbReference type="ARBA" id="ARBA00022729"/>
    </source>
</evidence>
<protein>
    <recommendedName>
        <fullName evidence="17">Plastocyanin-like domain-containing protein</fullName>
    </recommendedName>
</protein>
<reference evidence="15" key="1">
    <citation type="submission" date="2013-08" db="EMBL/GenBank/DDBJ databases">
        <title>Oryza genome evolution.</title>
        <authorList>
            <person name="Wing R.A."/>
            <person name="Panaud O."/>
            <person name="Oliveira A.C."/>
        </authorList>
    </citation>
    <scope>NUCLEOTIDE SEQUENCE</scope>
</reference>
<organism evidence="15">
    <name type="scientific">Oryza glumipatula</name>
    <dbReference type="NCBI Taxonomy" id="40148"/>
    <lineage>
        <taxon>Eukaryota</taxon>
        <taxon>Viridiplantae</taxon>
        <taxon>Streptophyta</taxon>
        <taxon>Embryophyta</taxon>
        <taxon>Tracheophyta</taxon>
        <taxon>Spermatophyta</taxon>
        <taxon>Magnoliopsida</taxon>
        <taxon>Liliopsida</taxon>
        <taxon>Poales</taxon>
        <taxon>Poaceae</taxon>
        <taxon>BOP clade</taxon>
        <taxon>Oryzoideae</taxon>
        <taxon>Oryzeae</taxon>
        <taxon>Oryzinae</taxon>
        <taxon>Oryza</taxon>
    </lineage>
</organism>
<comment type="subcellular location">
    <subcellularLocation>
        <location evidence="2">Endoplasmic reticulum membrane</location>
        <topology evidence="2">Peripheral membrane protein</topology>
    </subcellularLocation>
</comment>
<keyword evidence="4" id="KW-0479">Metal-binding</keyword>
<feature type="region of interest" description="Disordered" evidence="12">
    <location>
        <begin position="179"/>
        <end position="201"/>
    </location>
</feature>
<dbReference type="InterPro" id="IPR001117">
    <property type="entry name" value="Cu-oxidase_2nd"/>
</dbReference>
<dbReference type="PROSITE" id="PS00080">
    <property type="entry name" value="MULTICOPPER_OXIDASE2"/>
    <property type="match status" value="1"/>
</dbReference>
<dbReference type="eggNOG" id="ENOG502QR4X">
    <property type="taxonomic scope" value="Eukaryota"/>
</dbReference>
<dbReference type="Gene3D" id="2.60.40.420">
    <property type="entry name" value="Cupredoxins - blue copper proteins"/>
    <property type="match status" value="3"/>
</dbReference>
<dbReference type="Proteomes" id="UP000026961">
    <property type="component" value="Chromosome 1"/>
</dbReference>
<keyword evidence="10" id="KW-0325">Glycoprotein</keyword>
<evidence type="ECO:0000256" key="4">
    <source>
        <dbReference type="ARBA" id="ARBA00022723"/>
    </source>
</evidence>
<evidence type="ECO:0000259" key="13">
    <source>
        <dbReference type="Pfam" id="PF00394"/>
    </source>
</evidence>
<dbReference type="Pfam" id="PF07731">
    <property type="entry name" value="Cu-oxidase_2"/>
    <property type="match status" value="1"/>
</dbReference>
<dbReference type="PANTHER" id="PTHR48461">
    <property type="entry name" value="MULTICOPPER OXIDASE LPR1-LIKE"/>
    <property type="match status" value="1"/>
</dbReference>
<accession>A0A0D9Y2Q1</accession>
<evidence type="ECO:0000313" key="15">
    <source>
        <dbReference type="EnsemblPlants" id="OGLUM01G01910.1"/>
    </source>
</evidence>
<comment type="similarity">
    <text evidence="3">Belongs to the multicopper oxidase family.</text>
</comment>
<sequence>MERVRGKRRARGVFHLPCATAPLLRRVPLHRPSSSPTAGAAAAPVVLPCWPCSSRGLEERVILRPLGHCLRPRHPTPVRLLCLHPLPRCSRSTPPARPDSAPSLPSPFLPWKPSSVESRDWTQRFFQGLGVGAPFPAPAELHGTYSALVRGVLSSSTVSASASPCISCMLRRSPSPSPPSIASWGRSCSGRRKRRAPGVAPPEMLPDIVDCTTRVYGAMTTYGAQVGAGLKGYYSSTDATRYGKMMAIAGARTLLAKMGPRIQQLAAMLLAAVVVVAAARDEPAAAKNYQTQWDTVMSILNCKSDSLIPSYICSVISKSRWGWASDDPDDYTPAADPSPTAARPLRSTADLPKYVDPLPQMARIQGYGINQFGFPVPTNLTIGMYNKTWQFHRDMPPTPVFVYGQSLQTATFPGPTIVARYNVPLYVTWENHLPDAHILPWDPTVPTAIPKNGGVPTVMPFNLPSGEFDLHLVIADRKFNVDGTIFMDTVGAVPSVHPQWQPEYFGEVITVNGKAWPFQAVQRRRYRLRILNASNARYLNIRFSNGLPFTVIASDATYLSRPVTVSNLLLSPAEIFDVIVDFSLVVNPNATDIELLNSAPYPFPTGTPANATLDGKVMAFNVSAKWQVGDDMPMQEPENSTVVPEIGVPFAKVTALPPTMKTRYIVLYENMTSNDPNTALTMNLYINGLRLEDPPTETPISGTTELWHVINLTPDNHPLHLHLAEFQAVQMLQLVDPDMFKSCMLQHNDTFACNLSQHAVGALQPVPEEEKTWKNVVKIPPAYVTSVVVAFRLVHNNMPYPFDATAAPGYVYHCHILDHEDNAMIRPLTLLP</sequence>
<dbReference type="InterPro" id="IPR002355">
    <property type="entry name" value="Cu_oxidase_Cu_BS"/>
</dbReference>
<dbReference type="InterPro" id="IPR008972">
    <property type="entry name" value="Cupredoxin"/>
</dbReference>
<name>A0A0D9Y2Q1_9ORYZ</name>
<dbReference type="PANTHER" id="PTHR48461:SF1">
    <property type="entry name" value="MULTICOPPER OXIDASE LPR1-LIKE"/>
    <property type="match status" value="1"/>
</dbReference>
<keyword evidence="7" id="KW-0560">Oxidoreductase</keyword>
<keyword evidence="9" id="KW-0472">Membrane</keyword>
<dbReference type="CDD" id="cd13868">
    <property type="entry name" value="CuRO_2_CotA_like"/>
    <property type="match status" value="1"/>
</dbReference>
<dbReference type="EnsemblPlants" id="OGLUM01G01910.1">
    <property type="protein sequence ID" value="OGLUM01G01910.1"/>
    <property type="gene ID" value="OGLUM01G01910"/>
</dbReference>
<evidence type="ECO:0000256" key="1">
    <source>
        <dbReference type="ARBA" id="ARBA00001935"/>
    </source>
</evidence>
<dbReference type="Gramene" id="OGLUM01G01910.1">
    <property type="protein sequence ID" value="OGLUM01G01910.1"/>
    <property type="gene ID" value="OGLUM01G01910"/>
</dbReference>
<keyword evidence="6" id="KW-0256">Endoplasmic reticulum</keyword>
<evidence type="ECO:0000256" key="11">
    <source>
        <dbReference type="ARBA" id="ARBA00037077"/>
    </source>
</evidence>
<dbReference type="InterPro" id="IPR052152">
    <property type="entry name" value="LPR1/LPR2"/>
</dbReference>
<dbReference type="HOGENOM" id="CLU_009100_4_1_1"/>
<dbReference type="GO" id="GO:0005507">
    <property type="term" value="F:copper ion binding"/>
    <property type="evidence" value="ECO:0007669"/>
    <property type="project" value="InterPro"/>
</dbReference>
<dbReference type="AlphaFoldDB" id="A0A0D9Y2Q1"/>
<keyword evidence="8" id="KW-0186">Copper</keyword>
<dbReference type="Pfam" id="PF00394">
    <property type="entry name" value="Cu-oxidase"/>
    <property type="match status" value="1"/>
</dbReference>
<keyword evidence="5" id="KW-0732">Signal</keyword>
<reference evidence="15" key="2">
    <citation type="submission" date="2015-04" db="UniProtKB">
        <authorList>
            <consortium name="EnsemblPlants"/>
        </authorList>
    </citation>
    <scope>IDENTIFICATION</scope>
</reference>
<comment type="function">
    <text evidence="11">Multicopper oxidase that may play a role in the maintenance of inorganic phosphate homeostasis.</text>
</comment>
<evidence type="ECO:0000256" key="2">
    <source>
        <dbReference type="ARBA" id="ARBA00004406"/>
    </source>
</evidence>
<dbReference type="InterPro" id="IPR011706">
    <property type="entry name" value="Cu-oxidase_C"/>
</dbReference>
<keyword evidence="16" id="KW-1185">Reference proteome</keyword>
<proteinExistence type="inferred from homology"/>
<comment type="cofactor">
    <cofactor evidence="1">
        <name>Cu cation</name>
        <dbReference type="ChEBI" id="CHEBI:23378"/>
    </cofactor>
</comment>
<evidence type="ECO:0000256" key="3">
    <source>
        <dbReference type="ARBA" id="ARBA00010609"/>
    </source>
</evidence>
<evidence type="ECO:0000256" key="7">
    <source>
        <dbReference type="ARBA" id="ARBA00023002"/>
    </source>
</evidence>
<evidence type="ECO:0000256" key="10">
    <source>
        <dbReference type="ARBA" id="ARBA00023180"/>
    </source>
</evidence>
<feature type="domain" description="Plastocyanin-like" evidence="13">
    <location>
        <begin position="511"/>
        <end position="582"/>
    </location>
</feature>
<dbReference type="GO" id="GO:0016491">
    <property type="term" value="F:oxidoreductase activity"/>
    <property type="evidence" value="ECO:0007669"/>
    <property type="project" value="UniProtKB-KW"/>
</dbReference>
<dbReference type="SUPFAM" id="SSF49503">
    <property type="entry name" value="Cupredoxins"/>
    <property type="match status" value="3"/>
</dbReference>
<evidence type="ECO:0000256" key="8">
    <source>
        <dbReference type="ARBA" id="ARBA00023008"/>
    </source>
</evidence>